<dbReference type="OrthoDB" id="981191at2"/>
<dbReference type="Proteomes" id="UP000468735">
    <property type="component" value="Unassembled WGS sequence"/>
</dbReference>
<feature type="domain" description="SnoaL-like" evidence="1">
    <location>
        <begin position="6"/>
        <end position="129"/>
    </location>
</feature>
<dbReference type="SUPFAM" id="SSF54427">
    <property type="entry name" value="NTF2-like"/>
    <property type="match status" value="1"/>
</dbReference>
<sequence length="149" mass="16456">MTTNVQDLTDRAELTDLLTRQGLWLDEQRFDDADTIFTPDATVETQSGRSQGLQALAARARRVHSQFERTQHVISNVLIDLDGDEASVRANLVATFVRDATSPEPDLAVGERYRFGAVRTPAGWRFSSVTVTPVWRTGEPPVATPDSDA</sequence>
<comment type="caution">
    <text evidence="2">The sequence shown here is derived from an EMBL/GenBank/DDBJ whole genome shotgun (WGS) entry which is preliminary data.</text>
</comment>
<dbReference type="AlphaFoldDB" id="A0A6H9YV41"/>
<evidence type="ECO:0000259" key="1">
    <source>
        <dbReference type="Pfam" id="PF13577"/>
    </source>
</evidence>
<gene>
    <name evidence="2" type="ORF">F8566_25615</name>
</gene>
<dbReference type="Gene3D" id="3.10.450.50">
    <property type="match status" value="1"/>
</dbReference>
<keyword evidence="3" id="KW-1185">Reference proteome</keyword>
<evidence type="ECO:0000313" key="3">
    <source>
        <dbReference type="Proteomes" id="UP000468735"/>
    </source>
</evidence>
<dbReference type="Pfam" id="PF13577">
    <property type="entry name" value="SnoaL_4"/>
    <property type="match status" value="1"/>
</dbReference>
<dbReference type="EMBL" id="WBMT01000012">
    <property type="protein sequence ID" value="KAB2346080.1"/>
    <property type="molecule type" value="Genomic_DNA"/>
</dbReference>
<protein>
    <submittedName>
        <fullName evidence="2">Nuclear transport factor 2 family protein</fullName>
    </submittedName>
</protein>
<dbReference type="RefSeq" id="WP_151564212.1">
    <property type="nucleotide sequence ID" value="NZ_WBMT01000012.1"/>
</dbReference>
<name>A0A6H9YV41_9ACTN</name>
<proteinExistence type="predicted"/>
<organism evidence="2 3">
    <name type="scientific">Actinomadura rudentiformis</name>
    <dbReference type="NCBI Taxonomy" id="359158"/>
    <lineage>
        <taxon>Bacteria</taxon>
        <taxon>Bacillati</taxon>
        <taxon>Actinomycetota</taxon>
        <taxon>Actinomycetes</taxon>
        <taxon>Streptosporangiales</taxon>
        <taxon>Thermomonosporaceae</taxon>
        <taxon>Actinomadura</taxon>
    </lineage>
</organism>
<reference evidence="2 3" key="1">
    <citation type="submission" date="2019-09" db="EMBL/GenBank/DDBJ databases">
        <title>Actinomadura physcomitrii sp. nov., a novel actinomycete isolated from moss [Physcomitrium sphaericum (Ludw) Fuernr].</title>
        <authorList>
            <person name="Zhuang X."/>
            <person name="Liu C."/>
        </authorList>
    </citation>
    <scope>NUCLEOTIDE SEQUENCE [LARGE SCALE GENOMIC DNA]</scope>
    <source>
        <strain evidence="2 3">HMC1</strain>
    </source>
</reference>
<accession>A0A6H9YV41</accession>
<evidence type="ECO:0000313" key="2">
    <source>
        <dbReference type="EMBL" id="KAB2346080.1"/>
    </source>
</evidence>
<dbReference type="InterPro" id="IPR032710">
    <property type="entry name" value="NTF2-like_dom_sf"/>
</dbReference>
<dbReference type="InterPro" id="IPR037401">
    <property type="entry name" value="SnoaL-like"/>
</dbReference>